<dbReference type="Proteomes" id="UP001605036">
    <property type="component" value="Unassembled WGS sequence"/>
</dbReference>
<evidence type="ECO:0000313" key="1">
    <source>
        <dbReference type="EMBL" id="KAL2630401.1"/>
    </source>
</evidence>
<sequence length="75" mass="8237">MFSNTGLYPNNQKSYPNLQHISVGVTLGLGRSLRPAQHQHVSIRGGHSPATNQSIFKLKVSIYASFLSTLELIKS</sequence>
<reference evidence="1 2" key="1">
    <citation type="submission" date="2024-09" db="EMBL/GenBank/DDBJ databases">
        <title>Chromosome-scale assembly of Riccia fluitans.</title>
        <authorList>
            <person name="Paukszto L."/>
            <person name="Sawicki J."/>
            <person name="Karawczyk K."/>
            <person name="Piernik-Szablinska J."/>
            <person name="Szczecinska M."/>
            <person name="Mazdziarz M."/>
        </authorList>
    </citation>
    <scope>NUCLEOTIDE SEQUENCE [LARGE SCALE GENOMIC DNA]</scope>
    <source>
        <strain evidence="1">Rf_01</strain>
        <tissue evidence="1">Aerial parts of the thallus</tissue>
    </source>
</reference>
<protein>
    <submittedName>
        <fullName evidence="1">Uncharacterized protein</fullName>
    </submittedName>
</protein>
<accession>A0ABD1YHY1</accession>
<evidence type="ECO:0000313" key="2">
    <source>
        <dbReference type="Proteomes" id="UP001605036"/>
    </source>
</evidence>
<organism evidence="1 2">
    <name type="scientific">Riccia fluitans</name>
    <dbReference type="NCBI Taxonomy" id="41844"/>
    <lineage>
        <taxon>Eukaryota</taxon>
        <taxon>Viridiplantae</taxon>
        <taxon>Streptophyta</taxon>
        <taxon>Embryophyta</taxon>
        <taxon>Marchantiophyta</taxon>
        <taxon>Marchantiopsida</taxon>
        <taxon>Marchantiidae</taxon>
        <taxon>Marchantiales</taxon>
        <taxon>Ricciaceae</taxon>
        <taxon>Riccia</taxon>
    </lineage>
</organism>
<dbReference type="EMBL" id="JBHFFA010000004">
    <property type="protein sequence ID" value="KAL2630401.1"/>
    <property type="molecule type" value="Genomic_DNA"/>
</dbReference>
<dbReference type="AlphaFoldDB" id="A0ABD1YHY1"/>
<proteinExistence type="predicted"/>
<keyword evidence="2" id="KW-1185">Reference proteome</keyword>
<name>A0ABD1YHY1_9MARC</name>
<gene>
    <name evidence="1" type="ORF">R1flu_015087</name>
</gene>
<comment type="caution">
    <text evidence="1">The sequence shown here is derived from an EMBL/GenBank/DDBJ whole genome shotgun (WGS) entry which is preliminary data.</text>
</comment>